<dbReference type="InterPro" id="IPR004640">
    <property type="entry name" value="HscB"/>
</dbReference>
<dbReference type="InterPro" id="IPR036869">
    <property type="entry name" value="J_dom_sf"/>
</dbReference>
<dbReference type="RefSeq" id="WP_345197492.1">
    <property type="nucleotide sequence ID" value="NZ_BAABFL010000440.1"/>
</dbReference>
<gene>
    <name evidence="4 6" type="primary">hscB</name>
    <name evidence="6" type="ORF">GCM10023116_34470</name>
</gene>
<evidence type="ECO:0000313" key="7">
    <source>
        <dbReference type="Proteomes" id="UP001500604"/>
    </source>
</evidence>
<comment type="similarity">
    <text evidence="1 4">Belongs to the HscB family.</text>
</comment>
<sequence>MSDHQAGLNLQQNYFELFQMPMAYDVDHQVLDTRYRELQKAVHPDRFAAQGEQGQRLAVQYAAFVNQAYDTLRLALSRAIYLLELEGVNVNSDRHTVADSAFLMQQMELRDELMAVRDSVDPEAALAQLLDEARQMLAALEIDFVGSWTERADDSLRQAANITHKMHFLVKFIAEAEQLEEELLDY</sequence>
<proteinExistence type="inferred from homology"/>
<dbReference type="EMBL" id="BAABFL010000440">
    <property type="protein sequence ID" value="GAA4651164.1"/>
    <property type="molecule type" value="Genomic_DNA"/>
</dbReference>
<dbReference type="PROSITE" id="PS50076">
    <property type="entry name" value="DNAJ_2"/>
    <property type="match status" value="1"/>
</dbReference>
<dbReference type="SUPFAM" id="SSF46565">
    <property type="entry name" value="Chaperone J-domain"/>
    <property type="match status" value="1"/>
</dbReference>
<evidence type="ECO:0000256" key="3">
    <source>
        <dbReference type="ARBA" id="ARBA00025596"/>
    </source>
</evidence>
<evidence type="ECO:0000313" key="6">
    <source>
        <dbReference type="EMBL" id="GAA4651164.1"/>
    </source>
</evidence>
<dbReference type="InterPro" id="IPR036386">
    <property type="entry name" value="HscB_C_sf"/>
</dbReference>
<comment type="subunit">
    <text evidence="4">Interacts with HscA and stimulates its ATPase activity.</text>
</comment>
<keyword evidence="2 4" id="KW-0143">Chaperone</keyword>
<dbReference type="Gene3D" id="1.20.1280.20">
    <property type="entry name" value="HscB, C-terminal domain"/>
    <property type="match status" value="1"/>
</dbReference>
<dbReference type="InterPro" id="IPR009073">
    <property type="entry name" value="HscB_oligo_C"/>
</dbReference>
<dbReference type="PANTHER" id="PTHR14021">
    <property type="entry name" value="IRON-SULFUR CLUSTER CO-CHAPERONE PROTEIN HSCB"/>
    <property type="match status" value="1"/>
</dbReference>
<reference evidence="7" key="1">
    <citation type="journal article" date="2019" name="Int. J. Syst. Evol. Microbiol.">
        <title>The Global Catalogue of Microorganisms (GCM) 10K type strain sequencing project: providing services to taxonomists for standard genome sequencing and annotation.</title>
        <authorList>
            <consortium name="The Broad Institute Genomics Platform"/>
            <consortium name="The Broad Institute Genome Sequencing Center for Infectious Disease"/>
            <person name="Wu L."/>
            <person name="Ma J."/>
        </authorList>
    </citation>
    <scope>NUCLEOTIDE SEQUENCE [LARGE SCALE GENOMIC DNA]</scope>
    <source>
        <strain evidence="7">JCM 17805</strain>
    </source>
</reference>
<name>A0ABP8V6X0_9GAMM</name>
<dbReference type="InterPro" id="IPR001623">
    <property type="entry name" value="DnaJ_domain"/>
</dbReference>
<comment type="caution">
    <text evidence="6">The sequence shown here is derived from an EMBL/GenBank/DDBJ whole genome shotgun (WGS) entry which is preliminary data.</text>
</comment>
<dbReference type="HAMAP" id="MF_00682">
    <property type="entry name" value="HscB"/>
    <property type="match status" value="1"/>
</dbReference>
<dbReference type="Gene3D" id="1.10.287.110">
    <property type="entry name" value="DnaJ domain"/>
    <property type="match status" value="1"/>
</dbReference>
<dbReference type="SUPFAM" id="SSF47144">
    <property type="entry name" value="HSC20 (HSCB), C-terminal oligomerisation domain"/>
    <property type="match status" value="1"/>
</dbReference>
<keyword evidence="7" id="KW-1185">Reference proteome</keyword>
<comment type="function">
    <text evidence="3 4">Co-chaperone involved in the maturation of iron-sulfur cluster-containing proteins. Seems to help targeting proteins to be folded toward HscA.</text>
</comment>
<protein>
    <recommendedName>
        <fullName evidence="4">Co-chaperone protein HscB homolog</fullName>
    </recommendedName>
</protein>
<dbReference type="CDD" id="cd06257">
    <property type="entry name" value="DnaJ"/>
    <property type="match status" value="1"/>
</dbReference>
<accession>A0ABP8V6X0</accession>
<dbReference type="PANTHER" id="PTHR14021:SF15">
    <property type="entry name" value="IRON-SULFUR CLUSTER CO-CHAPERONE PROTEIN HSCB"/>
    <property type="match status" value="1"/>
</dbReference>
<evidence type="ECO:0000256" key="2">
    <source>
        <dbReference type="ARBA" id="ARBA00023186"/>
    </source>
</evidence>
<dbReference type="Pfam" id="PF07743">
    <property type="entry name" value="HSCB_C"/>
    <property type="match status" value="1"/>
</dbReference>
<feature type="domain" description="J" evidence="5">
    <location>
        <begin position="13"/>
        <end position="85"/>
    </location>
</feature>
<evidence type="ECO:0000256" key="4">
    <source>
        <dbReference type="HAMAP-Rule" id="MF_00682"/>
    </source>
</evidence>
<dbReference type="Proteomes" id="UP001500604">
    <property type="component" value="Unassembled WGS sequence"/>
</dbReference>
<evidence type="ECO:0000259" key="5">
    <source>
        <dbReference type="PROSITE" id="PS50076"/>
    </source>
</evidence>
<evidence type="ECO:0000256" key="1">
    <source>
        <dbReference type="ARBA" id="ARBA00010476"/>
    </source>
</evidence>
<organism evidence="6 7">
    <name type="scientific">Kistimonas scapharcae</name>
    <dbReference type="NCBI Taxonomy" id="1036133"/>
    <lineage>
        <taxon>Bacteria</taxon>
        <taxon>Pseudomonadati</taxon>
        <taxon>Pseudomonadota</taxon>
        <taxon>Gammaproteobacteria</taxon>
        <taxon>Oceanospirillales</taxon>
        <taxon>Endozoicomonadaceae</taxon>
        <taxon>Kistimonas</taxon>
    </lineage>
</organism>
<dbReference type="NCBIfam" id="TIGR00714">
    <property type="entry name" value="hscB"/>
    <property type="match status" value="1"/>
</dbReference>
<dbReference type="SMART" id="SM00271">
    <property type="entry name" value="DnaJ"/>
    <property type="match status" value="1"/>
</dbReference>